<protein>
    <submittedName>
        <fullName evidence="1">Uncharacterized protein</fullName>
    </submittedName>
</protein>
<accession>A0A5C3KC37</accession>
<gene>
    <name evidence="1" type="ORF">FA15DRAFT_604673</name>
</gene>
<dbReference type="Pfam" id="PF20414">
    <property type="entry name" value="DUF6698"/>
    <property type="match status" value="1"/>
</dbReference>
<name>A0A5C3KC37_COPMA</name>
<dbReference type="AlphaFoldDB" id="A0A5C3KC37"/>
<feature type="non-terminal residue" evidence="1">
    <location>
        <position position="1"/>
    </location>
</feature>
<dbReference type="Proteomes" id="UP000307440">
    <property type="component" value="Unassembled WGS sequence"/>
</dbReference>
<dbReference type="EMBL" id="ML210480">
    <property type="protein sequence ID" value="TFK17646.1"/>
    <property type="molecule type" value="Genomic_DNA"/>
</dbReference>
<proteinExistence type="predicted"/>
<evidence type="ECO:0000313" key="1">
    <source>
        <dbReference type="EMBL" id="TFK17646.1"/>
    </source>
</evidence>
<dbReference type="InterPro" id="IPR046521">
    <property type="entry name" value="DUF6698"/>
</dbReference>
<dbReference type="STRING" id="230819.A0A5C3KC37"/>
<keyword evidence="2" id="KW-1185">Reference proteome</keyword>
<organism evidence="1 2">
    <name type="scientific">Coprinopsis marcescibilis</name>
    <name type="common">Agaric fungus</name>
    <name type="synonym">Psathyrella marcescibilis</name>
    <dbReference type="NCBI Taxonomy" id="230819"/>
    <lineage>
        <taxon>Eukaryota</taxon>
        <taxon>Fungi</taxon>
        <taxon>Dikarya</taxon>
        <taxon>Basidiomycota</taxon>
        <taxon>Agaricomycotina</taxon>
        <taxon>Agaricomycetes</taxon>
        <taxon>Agaricomycetidae</taxon>
        <taxon>Agaricales</taxon>
        <taxon>Agaricineae</taxon>
        <taxon>Psathyrellaceae</taxon>
        <taxon>Coprinopsis</taxon>
    </lineage>
</organism>
<reference evidence="1 2" key="1">
    <citation type="journal article" date="2019" name="Nat. Ecol. Evol.">
        <title>Megaphylogeny resolves global patterns of mushroom evolution.</title>
        <authorList>
            <person name="Varga T."/>
            <person name="Krizsan K."/>
            <person name="Foldi C."/>
            <person name="Dima B."/>
            <person name="Sanchez-Garcia M."/>
            <person name="Sanchez-Ramirez S."/>
            <person name="Szollosi G.J."/>
            <person name="Szarkandi J.G."/>
            <person name="Papp V."/>
            <person name="Albert L."/>
            <person name="Andreopoulos W."/>
            <person name="Angelini C."/>
            <person name="Antonin V."/>
            <person name="Barry K.W."/>
            <person name="Bougher N.L."/>
            <person name="Buchanan P."/>
            <person name="Buyck B."/>
            <person name="Bense V."/>
            <person name="Catcheside P."/>
            <person name="Chovatia M."/>
            <person name="Cooper J."/>
            <person name="Damon W."/>
            <person name="Desjardin D."/>
            <person name="Finy P."/>
            <person name="Geml J."/>
            <person name="Haridas S."/>
            <person name="Hughes K."/>
            <person name="Justo A."/>
            <person name="Karasinski D."/>
            <person name="Kautmanova I."/>
            <person name="Kiss B."/>
            <person name="Kocsube S."/>
            <person name="Kotiranta H."/>
            <person name="LaButti K.M."/>
            <person name="Lechner B.E."/>
            <person name="Liimatainen K."/>
            <person name="Lipzen A."/>
            <person name="Lukacs Z."/>
            <person name="Mihaltcheva S."/>
            <person name="Morgado L.N."/>
            <person name="Niskanen T."/>
            <person name="Noordeloos M.E."/>
            <person name="Ohm R.A."/>
            <person name="Ortiz-Santana B."/>
            <person name="Ovrebo C."/>
            <person name="Racz N."/>
            <person name="Riley R."/>
            <person name="Savchenko A."/>
            <person name="Shiryaev A."/>
            <person name="Soop K."/>
            <person name="Spirin V."/>
            <person name="Szebenyi C."/>
            <person name="Tomsovsky M."/>
            <person name="Tulloss R.E."/>
            <person name="Uehling J."/>
            <person name="Grigoriev I.V."/>
            <person name="Vagvolgyi C."/>
            <person name="Papp T."/>
            <person name="Martin F.M."/>
            <person name="Miettinen O."/>
            <person name="Hibbett D.S."/>
            <person name="Nagy L.G."/>
        </authorList>
    </citation>
    <scope>NUCLEOTIDE SEQUENCE [LARGE SCALE GENOMIC DNA]</scope>
    <source>
        <strain evidence="1 2">CBS 121175</strain>
    </source>
</reference>
<evidence type="ECO:0000313" key="2">
    <source>
        <dbReference type="Proteomes" id="UP000307440"/>
    </source>
</evidence>
<dbReference type="OrthoDB" id="2662502at2759"/>
<sequence>ADNSKTLRQCIVQWIMDDSGGVLLPPIHKSSKKDQGFKHYWTGKLLCPTGIDWDNKESGKKVIPGDAWPTFCFKDYVYNSKDPYEGLLKSDLLVTIKPVHSIYKYSWLKSSNSQAYQTIFFGANSHKDNSRTACKGYAKLYGMRSVSIPSLVYSAAQVWVILCTCGCQGY</sequence>